<dbReference type="PROSITE" id="PS51698">
    <property type="entry name" value="U_BOX"/>
    <property type="match status" value="1"/>
</dbReference>
<comment type="catalytic activity">
    <reaction evidence="1">
        <text>S-ubiquitinyl-[E2 ubiquitin-conjugating enzyme]-L-cysteine + [acceptor protein]-L-lysine = [E2 ubiquitin-conjugating enzyme]-L-cysteine + N(6)-ubiquitinyl-[acceptor protein]-L-lysine.</text>
        <dbReference type="EC" id="2.3.2.27"/>
    </reaction>
</comment>
<dbReference type="AlphaFoldDB" id="A0AAV2CWD5"/>
<evidence type="ECO:0000313" key="9">
    <source>
        <dbReference type="Proteomes" id="UP001497516"/>
    </source>
</evidence>
<name>A0AAV2CWD5_9ROSI</name>
<dbReference type="GO" id="GO:0016567">
    <property type="term" value="P:protein ubiquitination"/>
    <property type="evidence" value="ECO:0007669"/>
    <property type="project" value="InterPro"/>
</dbReference>
<keyword evidence="6" id="KW-0833">Ubl conjugation pathway</keyword>
<dbReference type="SUPFAM" id="SSF57850">
    <property type="entry name" value="RING/U-box"/>
    <property type="match status" value="1"/>
</dbReference>
<dbReference type="SUPFAM" id="SSF48371">
    <property type="entry name" value="ARM repeat"/>
    <property type="match status" value="1"/>
</dbReference>
<keyword evidence="9" id="KW-1185">Reference proteome</keyword>
<dbReference type="PANTHER" id="PTHR23315:SF240">
    <property type="entry name" value="U-BOX DOMAIN-CONTAINING PROTEIN 5"/>
    <property type="match status" value="1"/>
</dbReference>
<keyword evidence="5" id="KW-0677">Repeat</keyword>
<organism evidence="8 9">
    <name type="scientific">Linum trigynum</name>
    <dbReference type="NCBI Taxonomy" id="586398"/>
    <lineage>
        <taxon>Eukaryota</taxon>
        <taxon>Viridiplantae</taxon>
        <taxon>Streptophyta</taxon>
        <taxon>Embryophyta</taxon>
        <taxon>Tracheophyta</taxon>
        <taxon>Spermatophyta</taxon>
        <taxon>Magnoliopsida</taxon>
        <taxon>eudicotyledons</taxon>
        <taxon>Gunneridae</taxon>
        <taxon>Pentapetalae</taxon>
        <taxon>rosids</taxon>
        <taxon>fabids</taxon>
        <taxon>Malpighiales</taxon>
        <taxon>Linaceae</taxon>
        <taxon>Linum</taxon>
    </lineage>
</organism>
<dbReference type="PANTHER" id="PTHR23315">
    <property type="entry name" value="U BOX DOMAIN-CONTAINING"/>
    <property type="match status" value="1"/>
</dbReference>
<protein>
    <recommendedName>
        <fullName evidence="3">RING-type E3 ubiquitin transferase</fullName>
        <ecNumber evidence="3">2.3.2.27</ecNumber>
    </recommendedName>
</protein>
<dbReference type="Pfam" id="PF04564">
    <property type="entry name" value="U-box"/>
    <property type="match status" value="1"/>
</dbReference>
<dbReference type="InterPro" id="IPR016024">
    <property type="entry name" value="ARM-type_fold"/>
</dbReference>
<dbReference type="GO" id="GO:0061630">
    <property type="term" value="F:ubiquitin protein ligase activity"/>
    <property type="evidence" value="ECO:0007669"/>
    <property type="project" value="UniProtKB-EC"/>
</dbReference>
<dbReference type="InterPro" id="IPR045210">
    <property type="entry name" value="RING-Ubox_PUB"/>
</dbReference>
<evidence type="ECO:0000259" key="7">
    <source>
        <dbReference type="PROSITE" id="PS51698"/>
    </source>
</evidence>
<dbReference type="InterPro" id="IPR003613">
    <property type="entry name" value="Ubox_domain"/>
</dbReference>
<dbReference type="EMBL" id="OZ034814">
    <property type="protein sequence ID" value="CAL1360837.1"/>
    <property type="molecule type" value="Genomic_DNA"/>
</dbReference>
<evidence type="ECO:0000256" key="5">
    <source>
        <dbReference type="ARBA" id="ARBA00022737"/>
    </source>
</evidence>
<sequence>MGSDATEQEEVSLQFHSFKVHHLMCAQLMKLVERIRGIFPQIEASRPRCSSGIRALVSLGCALERANQLLQYCSESSKLYLAMTGEAIVARFLRSRKQLEQSLGQIQTMVPVTLATELSPILDDLEAANFVMDPSEEEAGKVMLKLLHHGTDSAESQIIVFRVALSKLRITSQRDIVIEMRSIKKLLDTVGDSSPNKTEILRTLFYLLKKYKNLVSMKHRKGYHEGTTPITDNINDGQGNPGVGNLGDDARQPEILSTDAAGPPEEFRCPISRRVMYDPVIIASGQTYERMWIQKWFDEGNNTCPKTKSKLENCFMTPNTGMKALISKWCINYGITITDPTTQPLQSLDLSSDSITSLSSSMNDIVQLDISSLSLGSLEASYSYDVVEHSRSKLMPEHDSLSKCEYHAKMCDKEVEVLSQLSELPWDSQCKIIQDINSRLKNCVCQVWDSESSRLFIEPLLIHLRDALERCDIPAQKNGSKLFLALVDKSGSGASHLQEDAYSLLASFLDSEVIDETVAILDRLSAHQNCRSKIEASGGIDFLLKIFDCERKELQEQVIRILCNLSSSSSDVCSKLASLECCIIPKLVPFIKESSVARHCILLLKNLCDTEEARVTVAETNGCISSIAELLESESGEEQEHAVTVLLSLCSQRVQYCHLLMEESVISNLFSISLNGNDKAKVSALELLRQFRDVKPSERTELESSSLPPHCLDDAAAHVEVVSPRGTGRKQGFFRSLAGSLTSKKKG</sequence>
<proteinExistence type="predicted"/>
<dbReference type="Gene3D" id="3.30.40.10">
    <property type="entry name" value="Zinc/RING finger domain, C3HC4 (zinc finger)"/>
    <property type="match status" value="1"/>
</dbReference>
<dbReference type="EC" id="2.3.2.27" evidence="3"/>
<evidence type="ECO:0000313" key="8">
    <source>
        <dbReference type="EMBL" id="CAL1360837.1"/>
    </source>
</evidence>
<keyword evidence="4" id="KW-0808">Transferase</keyword>
<comment type="pathway">
    <text evidence="2">Protein modification; protein ubiquitination.</text>
</comment>
<gene>
    <name evidence="8" type="ORF">LTRI10_LOCUS8244</name>
</gene>
<feature type="domain" description="U-box" evidence="7">
    <location>
        <begin position="262"/>
        <end position="336"/>
    </location>
</feature>
<dbReference type="SMART" id="SM00504">
    <property type="entry name" value="Ubox"/>
    <property type="match status" value="1"/>
</dbReference>
<dbReference type="InterPro" id="IPR011989">
    <property type="entry name" value="ARM-like"/>
</dbReference>
<reference evidence="8 9" key="1">
    <citation type="submission" date="2024-04" db="EMBL/GenBank/DDBJ databases">
        <authorList>
            <person name="Fracassetti M."/>
        </authorList>
    </citation>
    <scope>NUCLEOTIDE SEQUENCE [LARGE SCALE GENOMIC DNA]</scope>
</reference>
<evidence type="ECO:0000256" key="1">
    <source>
        <dbReference type="ARBA" id="ARBA00000900"/>
    </source>
</evidence>
<dbReference type="CDD" id="cd16664">
    <property type="entry name" value="RING-Ubox_PUB"/>
    <property type="match status" value="1"/>
</dbReference>
<evidence type="ECO:0000256" key="6">
    <source>
        <dbReference type="ARBA" id="ARBA00022786"/>
    </source>
</evidence>
<dbReference type="InterPro" id="IPR013083">
    <property type="entry name" value="Znf_RING/FYVE/PHD"/>
</dbReference>
<evidence type="ECO:0000256" key="3">
    <source>
        <dbReference type="ARBA" id="ARBA00012483"/>
    </source>
</evidence>
<dbReference type="Gene3D" id="1.25.10.10">
    <property type="entry name" value="Leucine-rich Repeat Variant"/>
    <property type="match status" value="1"/>
</dbReference>
<dbReference type="InterPro" id="IPR000225">
    <property type="entry name" value="Armadillo"/>
</dbReference>
<accession>A0AAV2CWD5</accession>
<dbReference type="Proteomes" id="UP001497516">
    <property type="component" value="Chromosome 10"/>
</dbReference>
<evidence type="ECO:0000256" key="4">
    <source>
        <dbReference type="ARBA" id="ARBA00022679"/>
    </source>
</evidence>
<dbReference type="SMART" id="SM00185">
    <property type="entry name" value="ARM"/>
    <property type="match status" value="4"/>
</dbReference>
<evidence type="ECO:0000256" key="2">
    <source>
        <dbReference type="ARBA" id="ARBA00004906"/>
    </source>
</evidence>